<keyword evidence="1" id="KW-0732">Signal</keyword>
<feature type="chain" id="PRO_5047385987" evidence="1">
    <location>
        <begin position="22"/>
        <end position="307"/>
    </location>
</feature>
<feature type="signal peptide" evidence="1">
    <location>
        <begin position="1"/>
        <end position="21"/>
    </location>
</feature>
<dbReference type="RefSeq" id="WP_161818148.1">
    <property type="nucleotide sequence ID" value="NZ_JAACJS010000011.1"/>
</dbReference>
<proteinExistence type="predicted"/>
<evidence type="ECO:0000256" key="1">
    <source>
        <dbReference type="SAM" id="SignalP"/>
    </source>
</evidence>
<dbReference type="Pfam" id="PF16119">
    <property type="entry name" value="DUF4835"/>
    <property type="match status" value="1"/>
</dbReference>
<reference evidence="2 3" key="1">
    <citation type="submission" date="2020-01" db="EMBL/GenBank/DDBJ databases">
        <title>Genome analysis.</title>
        <authorList>
            <person name="Wu S."/>
            <person name="Wang G."/>
        </authorList>
    </citation>
    <scope>NUCLEOTIDE SEQUENCE [LARGE SCALE GENOMIC DNA]</scope>
    <source>
        <strain evidence="2 3">SYL130</strain>
    </source>
</reference>
<dbReference type="EMBL" id="JAACJS010000011">
    <property type="protein sequence ID" value="NCI49841.1"/>
    <property type="molecule type" value="Genomic_DNA"/>
</dbReference>
<name>A0ABW9ZRW8_9BACT</name>
<protein>
    <submittedName>
        <fullName evidence="2">DUF4835 family protein</fullName>
    </submittedName>
</protein>
<sequence length="307" mass="35326">MRNKIFLVILTACLLWQTAGAQELQARVNVVASRVNSTVDKKIFTTLQTQLNNLLNNRKWTNDQFQPNEKIECSFLLNIESVLETGVYKATLTVQAARPVFNSSYNAALINYIDPDVAFKYVEFQPVEFNENRVQGTDALAANLTAIFAYYAYMIIAMDYDSFAPKGGETYYRKAQNIITNAPEGKNISGWRVFDGSRNRYWLNENLINTRYNILHDILYTYYRNGLDRMFDAEEEARLGVTQGLTQLQAFNKENSNTMFVQFFLQGKAQELIGMFKKAPAEQKSRIVEILSEIDVINATRYKQELR</sequence>
<organism evidence="2 3">
    <name type="scientific">Sediminibacterium roseum</name>
    <dbReference type="NCBI Taxonomy" id="1978412"/>
    <lineage>
        <taxon>Bacteria</taxon>
        <taxon>Pseudomonadati</taxon>
        <taxon>Bacteroidota</taxon>
        <taxon>Chitinophagia</taxon>
        <taxon>Chitinophagales</taxon>
        <taxon>Chitinophagaceae</taxon>
        <taxon>Sediminibacterium</taxon>
    </lineage>
</organism>
<comment type="caution">
    <text evidence="2">The sequence shown here is derived from an EMBL/GenBank/DDBJ whole genome shotgun (WGS) entry which is preliminary data.</text>
</comment>
<evidence type="ECO:0000313" key="3">
    <source>
        <dbReference type="Proteomes" id="UP000753802"/>
    </source>
</evidence>
<gene>
    <name evidence="2" type="ORF">GWC95_07905</name>
</gene>
<evidence type="ECO:0000313" key="2">
    <source>
        <dbReference type="EMBL" id="NCI49841.1"/>
    </source>
</evidence>
<dbReference type="InterPro" id="IPR032274">
    <property type="entry name" value="DUF4835"/>
</dbReference>
<accession>A0ABW9ZRW8</accession>
<dbReference type="Proteomes" id="UP000753802">
    <property type="component" value="Unassembled WGS sequence"/>
</dbReference>
<keyword evidence="3" id="KW-1185">Reference proteome</keyword>